<dbReference type="InterPro" id="IPR020846">
    <property type="entry name" value="MFS_dom"/>
</dbReference>
<evidence type="ECO:0000256" key="4">
    <source>
        <dbReference type="ARBA" id="ARBA00022797"/>
    </source>
</evidence>
<organism evidence="10">
    <name type="scientific">Pseudomonas fluorescens (strain SBW25)</name>
    <dbReference type="NCBI Taxonomy" id="216595"/>
    <lineage>
        <taxon>Bacteria</taxon>
        <taxon>Pseudomonadati</taxon>
        <taxon>Pseudomonadota</taxon>
        <taxon>Gammaproteobacteria</taxon>
        <taxon>Pseudomonadales</taxon>
        <taxon>Pseudomonadaceae</taxon>
        <taxon>Pseudomonas</taxon>
    </lineage>
</organism>
<keyword evidence="5 7" id="KW-1133">Transmembrane helix</keyword>
<dbReference type="Gene3D" id="1.20.1250.20">
    <property type="entry name" value="MFS general substrate transporter like domains"/>
    <property type="match status" value="2"/>
</dbReference>
<evidence type="ECO:0000313" key="9">
    <source>
        <dbReference type="EMBL" id="CAI2795783.1"/>
    </source>
</evidence>
<feature type="domain" description="Major facilitator superfamily (MFS) profile" evidence="8">
    <location>
        <begin position="36"/>
        <end position="440"/>
    </location>
</feature>
<feature type="transmembrane region" description="Helical" evidence="7">
    <location>
        <begin position="194"/>
        <end position="213"/>
    </location>
</feature>
<keyword evidence="2" id="KW-0813">Transport</keyword>
<protein>
    <submittedName>
        <fullName evidence="9 10">Transport-related membrane protein</fullName>
    </submittedName>
</protein>
<feature type="transmembrane region" description="Helical" evidence="7">
    <location>
        <begin position="352"/>
        <end position="372"/>
    </location>
</feature>
<dbReference type="GO" id="GO:0005886">
    <property type="term" value="C:plasma membrane"/>
    <property type="evidence" value="ECO:0007669"/>
    <property type="project" value="TreeGrafter"/>
</dbReference>
<proteinExistence type="predicted"/>
<dbReference type="FunFam" id="1.20.1250.20:FF:000018">
    <property type="entry name" value="MFS transporter permease"/>
    <property type="match status" value="1"/>
</dbReference>
<feature type="transmembrane region" description="Helical" evidence="7">
    <location>
        <begin position="261"/>
        <end position="286"/>
    </location>
</feature>
<dbReference type="EMBL" id="AM181176">
    <property type="protein sequence ID" value="CAY47746.1"/>
    <property type="molecule type" value="Genomic_DNA"/>
</dbReference>
<dbReference type="InterPro" id="IPR036259">
    <property type="entry name" value="MFS_trans_sf"/>
</dbReference>
<feature type="transmembrane region" description="Helical" evidence="7">
    <location>
        <begin position="292"/>
        <end position="316"/>
    </location>
</feature>
<evidence type="ECO:0000256" key="1">
    <source>
        <dbReference type="ARBA" id="ARBA00004141"/>
    </source>
</evidence>
<sequence length="456" mass="49300">MRPPAWLAGRQEELPMTSAPHAREPQALNKLMFVKLMPLLIIAYILSFLDRTNIALAKHHLDVDLGISAAAYGLGAGLFFLTYALSEIPSNLIMHKVGARFWIARIMVTWGLISAAMAFVQGETSFYVLRLLLGIAEAGLFPGVMLYLTYWFNREQRARATGYFLLGVCFANIIGGPVGAALMRMDGLLGWHGWQWMFLLEGLPAVAFAWVVWRKLPDRPSKAPWLSAEEARGIEQRIALETEEGAGEGGHSLKNWLTPQILLAIFVYFCHQITIYTVIFFLPSIISKYGELSTMSVGLLTSLPWIAAALGAVLIPRFATTPGRCRRLLVTGLLTMALGLGIASVSGPVFSLLGFCLSAVMFFVVQSIIFLYPASRLKGVALAGGLGFVNACGLLGGFVGPSVMGAIEMSTGHAMNGLKVIALVLVVAALAALRLRQGQEAAQTSSEVGNPEASTR</sequence>
<dbReference type="eggNOG" id="COG2271">
    <property type="taxonomic scope" value="Bacteria"/>
</dbReference>
<feature type="transmembrane region" description="Helical" evidence="7">
    <location>
        <begin position="418"/>
        <end position="435"/>
    </location>
</feature>
<feature type="transmembrane region" description="Helical" evidence="7">
    <location>
        <begin position="97"/>
        <end position="120"/>
    </location>
</feature>
<dbReference type="PANTHER" id="PTHR43791:SF36">
    <property type="entry name" value="TRANSPORTER, PUTATIVE (AFU_ORTHOLOGUE AFUA_6G08340)-RELATED"/>
    <property type="match status" value="1"/>
</dbReference>
<dbReference type="CDD" id="cd17319">
    <property type="entry name" value="MFS_ExuT_GudP_like"/>
    <property type="match status" value="1"/>
</dbReference>
<feature type="transmembrane region" description="Helical" evidence="7">
    <location>
        <begin position="379"/>
        <end position="398"/>
    </location>
</feature>
<evidence type="ECO:0000256" key="7">
    <source>
        <dbReference type="SAM" id="Phobius"/>
    </source>
</evidence>
<dbReference type="PANTHER" id="PTHR43791">
    <property type="entry name" value="PERMEASE-RELATED"/>
    <property type="match status" value="1"/>
</dbReference>
<comment type="subcellular location">
    <subcellularLocation>
        <location evidence="1">Membrane</location>
        <topology evidence="1">Multi-pass membrane protein</topology>
    </subcellularLocation>
</comment>
<feature type="transmembrane region" description="Helical" evidence="7">
    <location>
        <begin position="162"/>
        <end position="182"/>
    </location>
</feature>
<evidence type="ECO:0000259" key="8">
    <source>
        <dbReference type="PROSITE" id="PS50850"/>
    </source>
</evidence>
<reference evidence="9" key="2">
    <citation type="submission" date="2023-10" db="EMBL/GenBank/DDBJ databases">
        <authorList>
            <person name="Fortmann-Grote C."/>
        </authorList>
    </citation>
    <scope>NUCLEOTIDE SEQUENCE</scope>
    <source>
        <strain evidence="9">SBW25</strain>
    </source>
</reference>
<dbReference type="Pfam" id="PF07690">
    <property type="entry name" value="MFS_1"/>
    <property type="match status" value="1"/>
</dbReference>
<dbReference type="HOGENOM" id="CLU_001265_0_0_6"/>
<dbReference type="EMBL" id="OV986001">
    <property type="protein sequence ID" value="CAI2795783.1"/>
    <property type="molecule type" value="Genomic_DNA"/>
</dbReference>
<gene>
    <name evidence="10" type="ordered locus">PFLU_1496</name>
</gene>
<feature type="transmembrane region" description="Helical" evidence="7">
    <location>
        <begin position="328"/>
        <end position="346"/>
    </location>
</feature>
<keyword evidence="3 7" id="KW-0812">Transmembrane</keyword>
<keyword evidence="6 7" id="KW-0472">Membrane</keyword>
<evidence type="ECO:0000256" key="6">
    <source>
        <dbReference type="ARBA" id="ARBA00023136"/>
    </source>
</evidence>
<evidence type="ECO:0000256" key="3">
    <source>
        <dbReference type="ARBA" id="ARBA00022692"/>
    </source>
</evidence>
<evidence type="ECO:0000313" key="10">
    <source>
        <dbReference type="EMBL" id="CAY47746.1"/>
    </source>
</evidence>
<accession>C3K4S6</accession>
<reference evidence="10" key="1">
    <citation type="journal article" date="2009" name="Genome Biol.">
        <title>Genomic and genetic analyses of diversity and plant interactions of Pseudomonas fluorescens.</title>
        <authorList>
            <person name="Silby M.W."/>
            <person name="Cerdeno-Tarraga A.M."/>
            <person name="Vernikos G.S."/>
            <person name="Giddens S.R."/>
            <person name="Jackson R.W."/>
            <person name="Preston G.M."/>
            <person name="Zhang X.X."/>
            <person name="Moon C.D."/>
            <person name="Gehrig S.M."/>
            <person name="Godfrey S.A."/>
            <person name="Knight C.G."/>
            <person name="Malone J.G."/>
            <person name="Robinson Z."/>
            <person name="Spiers A.J."/>
            <person name="Harris S."/>
            <person name="Challis G.L."/>
            <person name="Yaxley A.M."/>
            <person name="Harris D."/>
            <person name="Seeger K."/>
            <person name="Murphy L."/>
            <person name="Rutter S."/>
            <person name="Squares R."/>
            <person name="Quail M.A."/>
            <person name="Saunders E."/>
            <person name="Mavromatis K."/>
            <person name="Brettin T.S."/>
            <person name="Bentley S.D."/>
            <person name="Hothersall J."/>
            <person name="Stephens E."/>
            <person name="Thomas C.M."/>
            <person name="Parkhill J."/>
            <person name="Levy S.B."/>
            <person name="Rainey P.B."/>
            <person name="Thomson N.R."/>
        </authorList>
    </citation>
    <scope>NUCLEOTIDE SEQUENCE [LARGE SCALE GENOMIC DNA]</scope>
    <source>
        <strain evidence="10">SBW25</strain>
    </source>
</reference>
<dbReference type="GO" id="GO:0022857">
    <property type="term" value="F:transmembrane transporter activity"/>
    <property type="evidence" value="ECO:0007669"/>
    <property type="project" value="InterPro"/>
</dbReference>
<evidence type="ECO:0000256" key="2">
    <source>
        <dbReference type="ARBA" id="ARBA00022448"/>
    </source>
</evidence>
<dbReference type="SUPFAM" id="SSF103473">
    <property type="entry name" value="MFS general substrate transporter"/>
    <property type="match status" value="1"/>
</dbReference>
<dbReference type="PROSITE" id="PS50850">
    <property type="entry name" value="MFS"/>
    <property type="match status" value="1"/>
</dbReference>
<feature type="transmembrane region" description="Helical" evidence="7">
    <location>
        <begin position="69"/>
        <end position="85"/>
    </location>
</feature>
<feature type="transmembrane region" description="Helical" evidence="7">
    <location>
        <begin position="126"/>
        <end position="150"/>
    </location>
</feature>
<keyword evidence="4" id="KW-0058">Aromatic hydrocarbons catabolism</keyword>
<name>C3K4S6_PSEFS</name>
<dbReference type="KEGG" id="pfs:PFLU_1496"/>
<evidence type="ECO:0000256" key="5">
    <source>
        <dbReference type="ARBA" id="ARBA00022989"/>
    </source>
</evidence>
<dbReference type="Proteomes" id="UP001152918">
    <property type="component" value="Chromosome"/>
</dbReference>
<dbReference type="InterPro" id="IPR011701">
    <property type="entry name" value="MFS"/>
</dbReference>
<dbReference type="AlphaFoldDB" id="C3K4S6"/>
<feature type="transmembrane region" description="Helical" evidence="7">
    <location>
        <begin position="31"/>
        <end position="49"/>
    </location>
</feature>